<accession>A0A0J1CNL0</accession>
<reference evidence="1 2" key="1">
    <citation type="journal article" date="2015" name="Genome Announc.">
        <title>Draft Genome Sequence of Burkholderia sp. Strain PML1(12), an Ectomycorrhizosphere-Inhabiting Bacterium with Effective Mineral-Weathering Ability.</title>
        <authorList>
            <person name="Uroz S."/>
            <person name="Oger P."/>
        </authorList>
    </citation>
    <scope>NUCLEOTIDE SEQUENCE [LARGE SCALE GENOMIC DNA]</scope>
    <source>
        <strain evidence="2">PML1(12)</strain>
    </source>
</reference>
<name>A0A0J1CNL0_9BURK</name>
<evidence type="ECO:0000313" key="1">
    <source>
        <dbReference type="EMBL" id="KLU21971.1"/>
    </source>
</evidence>
<proteinExistence type="predicted"/>
<dbReference type="PATRIC" id="fig|908627.4.peg.7384"/>
<protein>
    <submittedName>
        <fullName evidence="1">Uncharacterized protein</fullName>
    </submittedName>
</protein>
<gene>
    <name evidence="1" type="ORF">EOS_33050</name>
</gene>
<comment type="caution">
    <text evidence="1">The sequence shown here is derived from an EMBL/GenBank/DDBJ whole genome shotgun (WGS) entry which is preliminary data.</text>
</comment>
<evidence type="ECO:0000313" key="2">
    <source>
        <dbReference type="Proteomes" id="UP000035963"/>
    </source>
</evidence>
<dbReference type="RefSeq" id="WP_047896420.1">
    <property type="nucleotide sequence ID" value="NZ_AEJF01000194.1"/>
</dbReference>
<keyword evidence="2" id="KW-1185">Reference proteome</keyword>
<dbReference type="Proteomes" id="UP000035963">
    <property type="component" value="Unassembled WGS sequence"/>
</dbReference>
<dbReference type="EMBL" id="AEJF01000194">
    <property type="protein sequence ID" value="KLU21971.1"/>
    <property type="molecule type" value="Genomic_DNA"/>
</dbReference>
<sequence length="94" mass="9934">MSNVDLTSKIAAAKLALNTVLLEGGDTSKHRASLRALEGEQQKLDAAVVAQEAAQRVAKEAAARLINEDAARLLEARNNRIAAIATRFAIPSNA</sequence>
<organism evidence="1 2">
    <name type="scientific">Caballeronia mineralivorans PML1(12)</name>
    <dbReference type="NCBI Taxonomy" id="908627"/>
    <lineage>
        <taxon>Bacteria</taxon>
        <taxon>Pseudomonadati</taxon>
        <taxon>Pseudomonadota</taxon>
        <taxon>Betaproteobacteria</taxon>
        <taxon>Burkholderiales</taxon>
        <taxon>Burkholderiaceae</taxon>
        <taxon>Caballeronia</taxon>
    </lineage>
</organism>
<dbReference type="AlphaFoldDB" id="A0A0J1CNL0"/>